<comment type="caution">
    <text evidence="3">The sequence shown here is derived from an EMBL/GenBank/DDBJ whole genome shotgun (WGS) entry which is preliminary data.</text>
</comment>
<gene>
    <name evidence="3" type="ORF">CR088_30460</name>
</gene>
<feature type="non-terminal residue" evidence="3">
    <location>
        <position position="163"/>
    </location>
</feature>
<dbReference type="Pfam" id="PF18766">
    <property type="entry name" value="SWI2_SNF2"/>
    <property type="match status" value="1"/>
</dbReference>
<reference evidence="3 4" key="1">
    <citation type="submission" date="2017-10" db="EMBL/GenBank/DDBJ databases">
        <title>Characterization of the Virulence Potential of Salmonella enterica Isolates Carrying Incompatibility Group FIB Plasmids using Caco-2 Intestinal Epithelial Cells.</title>
        <authorList>
            <person name="Sanad Y."/>
            <person name="Khajanchi B."/>
            <person name="Deck J."/>
            <person name="Cox J."/>
            <person name="Thaker R."/>
            <person name="Han J."/>
            <person name="Nayak R."/>
            <person name="Foley S."/>
        </authorList>
    </citation>
    <scope>NUCLEOTIDE SEQUENCE [LARGE SCALE GENOMIC DNA]</scope>
    <source>
        <strain evidence="3 4">SE853</strain>
    </source>
</reference>
<sequence length="163" mass="18264">CNAKNYIGDDTVVPVTSRDDLREKLAGRNSGGVFLTTIHKFTEDTELLSERSNIICISDEAHRSQVNLDQKVIVDKESGRVRKTYGFAKYLHDSLPLATYVGFTGTPIDATMDVFGVIVDRYTMTESVQDEITVRIVYEGRAAKVILDAGKLEEVEKYYEECA</sequence>
<keyword evidence="3" id="KW-0255">Endonuclease</keyword>
<evidence type="ECO:0000313" key="4">
    <source>
        <dbReference type="Proteomes" id="UP000221568"/>
    </source>
</evidence>
<keyword evidence="3" id="KW-0378">Hydrolase</keyword>
<name>A0A7Z1KKG8_SALDU</name>
<feature type="non-terminal residue" evidence="3">
    <location>
        <position position="1"/>
    </location>
</feature>
<dbReference type="GO" id="GO:0009307">
    <property type="term" value="P:DNA restriction-modification system"/>
    <property type="evidence" value="ECO:0007669"/>
    <property type="project" value="UniProtKB-KW"/>
</dbReference>
<organism evidence="3 4">
    <name type="scientific">Salmonella dublin</name>
    <dbReference type="NCBI Taxonomy" id="98360"/>
    <lineage>
        <taxon>Bacteria</taxon>
        <taxon>Pseudomonadati</taxon>
        <taxon>Pseudomonadota</taxon>
        <taxon>Gammaproteobacteria</taxon>
        <taxon>Enterobacterales</taxon>
        <taxon>Enterobacteriaceae</taxon>
        <taxon>Salmonella</taxon>
    </lineage>
</organism>
<evidence type="ECO:0000313" key="3">
    <source>
        <dbReference type="EMBL" id="PHP44877.1"/>
    </source>
</evidence>
<dbReference type="AlphaFoldDB" id="A0A7Z1KKG8"/>
<dbReference type="InterPro" id="IPR040980">
    <property type="entry name" value="SWI2_SNF2"/>
</dbReference>
<dbReference type="PANTHER" id="PTHR30195">
    <property type="entry name" value="TYPE I SITE-SPECIFIC DEOXYRIBONUCLEASE PROTEIN SUBUNIT M AND R"/>
    <property type="match status" value="1"/>
</dbReference>
<keyword evidence="3" id="KW-0540">Nuclease</keyword>
<accession>A0A7Z1KKG8</accession>
<dbReference type="InterPro" id="IPR027417">
    <property type="entry name" value="P-loop_NTPase"/>
</dbReference>
<keyword evidence="1" id="KW-0680">Restriction system</keyword>
<evidence type="ECO:0000256" key="1">
    <source>
        <dbReference type="ARBA" id="ARBA00022747"/>
    </source>
</evidence>
<dbReference type="SUPFAM" id="SSF52540">
    <property type="entry name" value="P-loop containing nucleoside triphosphate hydrolases"/>
    <property type="match status" value="1"/>
</dbReference>
<dbReference type="GO" id="GO:0004519">
    <property type="term" value="F:endonuclease activity"/>
    <property type="evidence" value="ECO:0007669"/>
    <property type="project" value="UniProtKB-KW"/>
</dbReference>
<evidence type="ECO:0000259" key="2">
    <source>
        <dbReference type="Pfam" id="PF18766"/>
    </source>
</evidence>
<dbReference type="PANTHER" id="PTHR30195:SF15">
    <property type="entry name" value="TYPE I RESTRICTION ENZYME HINDI ENDONUCLEASE SUBUNIT"/>
    <property type="match status" value="1"/>
</dbReference>
<dbReference type="Proteomes" id="UP000221568">
    <property type="component" value="Unassembled WGS sequence"/>
</dbReference>
<protein>
    <submittedName>
        <fullName evidence="3">Type I restriction endonuclease</fullName>
    </submittedName>
</protein>
<proteinExistence type="predicted"/>
<feature type="domain" description="SWI2/SNF2 ATPase" evidence="2">
    <location>
        <begin position="9"/>
        <end position="154"/>
    </location>
</feature>
<dbReference type="RefSeq" id="WP_195913658.1">
    <property type="nucleotide sequence ID" value="NZ_PDOM01000732.1"/>
</dbReference>
<dbReference type="EMBL" id="PDOM01000732">
    <property type="protein sequence ID" value="PHP44877.1"/>
    <property type="molecule type" value="Genomic_DNA"/>
</dbReference>
<dbReference type="InterPro" id="IPR051268">
    <property type="entry name" value="Type-I_R_enzyme_R_subunit"/>
</dbReference>
<dbReference type="Gene3D" id="3.40.50.300">
    <property type="entry name" value="P-loop containing nucleotide triphosphate hydrolases"/>
    <property type="match status" value="1"/>
</dbReference>